<organism evidence="10 11">
    <name type="scientific">Candidatus Paraluminiphilus aquimaris</name>
    <dbReference type="NCBI Taxonomy" id="2518994"/>
    <lineage>
        <taxon>Bacteria</taxon>
        <taxon>Pseudomonadati</taxon>
        <taxon>Pseudomonadota</taxon>
        <taxon>Gammaproteobacteria</taxon>
        <taxon>Cellvibrionales</taxon>
        <taxon>Halieaceae</taxon>
        <taxon>Candidatus Paraluminiphilus</taxon>
    </lineage>
</organism>
<dbReference type="PANTHER" id="PTHR22726:SF1">
    <property type="entry name" value="METALLOENDOPEPTIDASE OMA1, MITOCHONDRIAL"/>
    <property type="match status" value="1"/>
</dbReference>
<name>A0ABY6Q6C0_9GAMM</name>
<keyword evidence="5 8" id="KW-0378">Hydrolase</keyword>
<dbReference type="EMBL" id="CP036501">
    <property type="protein sequence ID" value="UZP74231.1"/>
    <property type="molecule type" value="Genomic_DNA"/>
</dbReference>
<comment type="similarity">
    <text evidence="8">Belongs to the peptidase M48 family. BepA subfamily.</text>
</comment>
<dbReference type="HAMAP" id="MF_00997">
    <property type="entry name" value="Protease_BepA"/>
    <property type="match status" value="1"/>
</dbReference>
<sequence precursor="true">MLKAFLHRLFIFIATAMVTLGFAQALAANENLKIPNLGASSTSLYSEEYERRLGSLWLKVFRAQAPVLDDPLLYDYIENLIFQLVLHSDLHDRQLQLVVVDNPTINAFAVPGGIVGVHNGLVHQAETEDELAAVLAHEIAHLSQRHFSRQREQAQSQSSLTIAGLMAAIALAATAGSDAGLAAMTATQAAAQDSRLRYSRANESEADRIGLRTLVASGRDPHAAADMHERMLASHRLYSTNRLPEFLRTHPLSEKRVADMRNRARAERRVIRPKSFDFQLMQARVRHQLARTPKAAIDLFKEQTLKGGTEAAAGWYGLALAQLDSNEPVKARNALEQAMKPDPNNIAFLIANATIDTALGRHQSALKQLKRRLNLSPGNHPLTMAYADALWQAGMPHIAAQILKTQSKRKPEDPGVWYRLAEVQGLAGDIIGLHQSRAEYFILVGALDAAQSQLSYALKLVNNNFTQSATINERLRDVMDIREELENS</sequence>
<evidence type="ECO:0000256" key="3">
    <source>
        <dbReference type="ARBA" id="ARBA00022729"/>
    </source>
</evidence>
<keyword evidence="4 8" id="KW-0574">Periplasm</keyword>
<reference evidence="10 11" key="1">
    <citation type="submission" date="2019-02" db="EMBL/GenBank/DDBJ databases">
        <title>Halieaceae_genomes.</title>
        <authorList>
            <person name="Li S.-H."/>
        </authorList>
    </citation>
    <scope>NUCLEOTIDE SEQUENCE [LARGE SCALE GENOMIC DNA]</scope>
    <source>
        <strain evidence="10 11">JH123</strain>
    </source>
</reference>
<dbReference type="Proteomes" id="UP001317963">
    <property type="component" value="Chromosome"/>
</dbReference>
<feature type="chain" id="PRO_5044917740" description="Putative beta-barrel assembly-enhancing protease" evidence="8">
    <location>
        <begin position="28"/>
        <end position="488"/>
    </location>
</feature>
<dbReference type="Pfam" id="PF01435">
    <property type="entry name" value="Peptidase_M48"/>
    <property type="match status" value="1"/>
</dbReference>
<evidence type="ECO:0000313" key="11">
    <source>
        <dbReference type="Proteomes" id="UP001317963"/>
    </source>
</evidence>
<evidence type="ECO:0000256" key="4">
    <source>
        <dbReference type="ARBA" id="ARBA00022764"/>
    </source>
</evidence>
<comment type="subcellular location">
    <subcellularLocation>
        <location evidence="8">Periplasm</location>
    </subcellularLocation>
</comment>
<feature type="active site" evidence="8">
    <location>
        <position position="138"/>
    </location>
</feature>
<feature type="binding site" evidence="8">
    <location>
        <position position="141"/>
    </location>
    <ligand>
        <name>Zn(2+)</name>
        <dbReference type="ChEBI" id="CHEBI:29105"/>
        <note>catalytic</note>
    </ligand>
</feature>
<keyword evidence="1 8" id="KW-0645">Protease</keyword>
<comment type="function">
    <text evidence="8">Functions as both a chaperone and a metalloprotease. Maintains the integrity of the outer membrane by promoting either the assembly or the elimination of outer membrane proteins, depending on their folding state.</text>
</comment>
<dbReference type="SUPFAM" id="SSF48452">
    <property type="entry name" value="TPR-like"/>
    <property type="match status" value="1"/>
</dbReference>
<evidence type="ECO:0000256" key="7">
    <source>
        <dbReference type="ARBA" id="ARBA00023049"/>
    </source>
</evidence>
<keyword evidence="11" id="KW-1185">Reference proteome</keyword>
<accession>A0ABY6Q6C0</accession>
<proteinExistence type="inferred from homology"/>
<evidence type="ECO:0000256" key="2">
    <source>
        <dbReference type="ARBA" id="ARBA00022723"/>
    </source>
</evidence>
<dbReference type="CDD" id="cd07324">
    <property type="entry name" value="M48C_Oma1-like"/>
    <property type="match status" value="1"/>
</dbReference>
<dbReference type="PANTHER" id="PTHR22726">
    <property type="entry name" value="METALLOENDOPEPTIDASE OMA1"/>
    <property type="match status" value="1"/>
</dbReference>
<evidence type="ECO:0000256" key="6">
    <source>
        <dbReference type="ARBA" id="ARBA00022833"/>
    </source>
</evidence>
<evidence type="ECO:0000259" key="9">
    <source>
        <dbReference type="Pfam" id="PF01435"/>
    </source>
</evidence>
<dbReference type="Gene3D" id="1.25.40.10">
    <property type="entry name" value="Tetratricopeptide repeat domain"/>
    <property type="match status" value="1"/>
</dbReference>
<feature type="binding site" evidence="8">
    <location>
        <position position="203"/>
    </location>
    <ligand>
        <name>Zn(2+)</name>
        <dbReference type="ChEBI" id="CHEBI:29105"/>
        <note>catalytic</note>
    </ligand>
</feature>
<evidence type="ECO:0000313" key="10">
    <source>
        <dbReference type="EMBL" id="UZP74231.1"/>
    </source>
</evidence>
<evidence type="ECO:0000256" key="1">
    <source>
        <dbReference type="ARBA" id="ARBA00022670"/>
    </source>
</evidence>
<keyword evidence="6 8" id="KW-0862">Zinc</keyword>
<gene>
    <name evidence="10" type="ORF">E0F26_05505</name>
</gene>
<keyword evidence="3 8" id="KW-0732">Signal</keyword>
<dbReference type="InterPro" id="IPR011990">
    <property type="entry name" value="TPR-like_helical_dom_sf"/>
</dbReference>
<evidence type="ECO:0000256" key="8">
    <source>
        <dbReference type="HAMAP-Rule" id="MF_00997"/>
    </source>
</evidence>
<dbReference type="InterPro" id="IPR051156">
    <property type="entry name" value="Mito/Outer_Membr_Metalloprot"/>
</dbReference>
<feature type="signal peptide" evidence="8">
    <location>
        <begin position="1"/>
        <end position="27"/>
    </location>
</feature>
<keyword evidence="7 8" id="KW-0482">Metalloprotease</keyword>
<feature type="active site" description="Proton donor" evidence="8">
    <location>
        <position position="207"/>
    </location>
</feature>
<feature type="domain" description="Peptidase M48" evidence="9">
    <location>
        <begin position="76"/>
        <end position="263"/>
    </location>
</feature>
<keyword evidence="2 8" id="KW-0479">Metal-binding</keyword>
<dbReference type="Gene3D" id="3.30.2010.10">
    <property type="entry name" value="Metalloproteases ('zincins'), catalytic domain"/>
    <property type="match status" value="1"/>
</dbReference>
<comment type="cofactor">
    <cofactor evidence="8">
        <name>Zn(2+)</name>
        <dbReference type="ChEBI" id="CHEBI:29105"/>
    </cofactor>
    <text evidence="8">Binds 1 zinc ion per subunit.</text>
</comment>
<dbReference type="EC" id="3.4.-.-" evidence="8"/>
<evidence type="ECO:0000256" key="5">
    <source>
        <dbReference type="ARBA" id="ARBA00022801"/>
    </source>
</evidence>
<dbReference type="InterPro" id="IPR001915">
    <property type="entry name" value="Peptidase_M48"/>
</dbReference>
<dbReference type="InterPro" id="IPR030873">
    <property type="entry name" value="Protease_BepA"/>
</dbReference>
<protein>
    <recommendedName>
        <fullName evidence="8">Putative beta-barrel assembly-enhancing protease</fullName>
        <ecNumber evidence="8">3.4.-.-</ecNumber>
    </recommendedName>
</protein>
<dbReference type="RefSeq" id="WP_279243044.1">
    <property type="nucleotide sequence ID" value="NZ_CP036501.1"/>
</dbReference>
<feature type="binding site" evidence="8">
    <location>
        <position position="137"/>
    </location>
    <ligand>
        <name>Zn(2+)</name>
        <dbReference type="ChEBI" id="CHEBI:29105"/>
        <note>catalytic</note>
    </ligand>
</feature>